<feature type="domain" description="C2H2-type" evidence="11">
    <location>
        <begin position="198"/>
        <end position="228"/>
    </location>
</feature>
<dbReference type="EMBL" id="AAVQ01000001">
    <property type="protein sequence ID" value="EAZ63987.2"/>
    <property type="molecule type" value="Genomic_DNA"/>
</dbReference>
<evidence type="ECO:0000256" key="4">
    <source>
        <dbReference type="ARBA" id="ARBA00022737"/>
    </source>
</evidence>
<feature type="region of interest" description="Disordered" evidence="10">
    <location>
        <begin position="19"/>
        <end position="122"/>
    </location>
</feature>
<dbReference type="FunFam" id="3.30.160.60:FF:002343">
    <property type="entry name" value="Zinc finger protein 33A"/>
    <property type="match status" value="1"/>
</dbReference>
<evidence type="ECO:0000256" key="10">
    <source>
        <dbReference type="SAM" id="MobiDB-lite"/>
    </source>
</evidence>
<dbReference type="InParanoid" id="A3GGV0"/>
<evidence type="ECO:0000256" key="5">
    <source>
        <dbReference type="ARBA" id="ARBA00022771"/>
    </source>
</evidence>
<feature type="compositionally biased region" description="Low complexity" evidence="10">
    <location>
        <begin position="48"/>
        <end position="99"/>
    </location>
</feature>
<feature type="region of interest" description="Disordered" evidence="10">
    <location>
        <begin position="617"/>
        <end position="642"/>
    </location>
</feature>
<dbReference type="PANTHER" id="PTHR47257">
    <property type="entry name" value="PH-RESPONSE TRANSCRIPTION FACTOR PACC/RIM101"/>
    <property type="match status" value="1"/>
</dbReference>
<evidence type="ECO:0000259" key="11">
    <source>
        <dbReference type="PROSITE" id="PS50157"/>
    </source>
</evidence>
<dbReference type="SMART" id="SM00355">
    <property type="entry name" value="ZnF_C2H2"/>
    <property type="match status" value="3"/>
</dbReference>
<dbReference type="OMA" id="WENCGTT"/>
<evidence type="ECO:0000256" key="8">
    <source>
        <dbReference type="ARBA" id="ARBA00038089"/>
    </source>
</evidence>
<feature type="domain" description="C2H2-type" evidence="11">
    <location>
        <begin position="234"/>
        <end position="263"/>
    </location>
</feature>
<dbReference type="GO" id="GO:0008270">
    <property type="term" value="F:zinc ion binding"/>
    <property type="evidence" value="ECO:0007669"/>
    <property type="project" value="UniProtKB-KW"/>
</dbReference>
<evidence type="ECO:0000313" key="12">
    <source>
        <dbReference type="EMBL" id="EAZ63987.2"/>
    </source>
</evidence>
<reference evidence="12 13" key="1">
    <citation type="journal article" date="2007" name="Nat. Biotechnol.">
        <title>Genome sequence of the lignocellulose-bioconverting and xylose-fermenting yeast Pichia stipitis.</title>
        <authorList>
            <person name="Jeffries T.W."/>
            <person name="Grigoriev I.V."/>
            <person name="Grimwood J."/>
            <person name="Laplaza J.M."/>
            <person name="Aerts A."/>
            <person name="Salamov A."/>
            <person name="Schmutz J."/>
            <person name="Lindquist E."/>
            <person name="Dehal P."/>
            <person name="Shapiro H."/>
            <person name="Jin Y.S."/>
            <person name="Passoth V."/>
            <person name="Richardson P.M."/>
        </authorList>
    </citation>
    <scope>NUCLEOTIDE SEQUENCE [LARGE SCALE GENOMIC DNA]</scope>
    <source>
        <strain evidence="13">ATCC 58785 / CBS 6054 / NBRC 10063 / NRRL Y-11545</strain>
    </source>
</reference>
<feature type="compositionally biased region" description="Basic and acidic residues" evidence="10">
    <location>
        <begin position="617"/>
        <end position="634"/>
    </location>
</feature>
<keyword evidence="13" id="KW-1185">Reference proteome</keyword>
<evidence type="ECO:0000256" key="7">
    <source>
        <dbReference type="ARBA" id="ARBA00023242"/>
    </source>
</evidence>
<comment type="caution">
    <text evidence="12">The sequence shown here is derived from an EMBL/GenBank/DDBJ whole genome shotgun (WGS) entry which is preliminary data.</text>
</comment>
<dbReference type="InterPro" id="IPR050806">
    <property type="entry name" value="pacC/RIM101"/>
</dbReference>
<evidence type="ECO:0000256" key="1">
    <source>
        <dbReference type="ARBA" id="ARBA00004123"/>
    </source>
</evidence>
<dbReference type="Gene3D" id="3.30.160.60">
    <property type="entry name" value="Classic Zinc Finger"/>
    <property type="match status" value="2"/>
</dbReference>
<feature type="domain" description="C2H2-type" evidence="11">
    <location>
        <begin position="264"/>
        <end position="291"/>
    </location>
</feature>
<evidence type="ECO:0000256" key="3">
    <source>
        <dbReference type="ARBA" id="ARBA00022723"/>
    </source>
</evidence>
<name>A3GGV0_PICST</name>
<gene>
    <name evidence="12" type="primary">RIM101</name>
    <name evidence="12" type="ORF">PICST_34444</name>
</gene>
<dbReference type="Proteomes" id="UP000002258">
    <property type="component" value="Chromosome 1"/>
</dbReference>
<accession>A3GGV0</accession>
<sequence length="642" mass="72139">MNYNLHPVSYLNADSNQSVSTLTESAPQPTAPVAKTSSSSALDMEMDSTSPSSTSNSSSPNNNGSPHSSYTSQSSTNNAGTTSNTATTTTSSYSTQPPQSLHPQLNTHYPQPSYLGPSYTNQPASFLYPSQNYHHEGDQLLNSFFPNSNISIPSINDLNAGLKKDATIATVPTGTGQTNKPAKKTYKKIKDEDLRGPFKCSWGDCSIIFETPEKLYDHLCDDHVGRKSSNNLSLTCHWDNCGITTVKRDHITSHLRVHVPLKPFHCDLCPKSFKRPQDLKKHSKIHADDRPKKLKRAQKELMKQQQREARQRLRLTGKMGDFSTLPMPGTYGGNYYTGTQFINHQHSDLYDQNSSRKRRSENNSQHNMYVVNSILNDFNFHNVNQQQQQAHEYPAKKLKHGEAQYNMDIFNKLNHLDENIHHHQQPHQQPQPQHNPSFGSNIYEAEKFFNSLSNSIDAQYQTMSSQYQPAPSATSQLYPPLPQLSASAGKNEVASAGSHLPSYPQINRPIGSGFHSHHYYSQQQHPVSMEMGGVSTYQKSAQELDDDEEEFTSEEEFDSESSVASSAEEEEDVDEEEEIEALFGKMTINGKEFDLSSVMKHKAMIDMVLDYLREQIESQKKEQDSPSEAEEKKSLYPTIAAF</sequence>
<dbReference type="HOGENOM" id="CLU_028624_0_0_1"/>
<dbReference type="STRING" id="322104.A3GGV0"/>
<keyword evidence="7" id="KW-0539">Nucleus</keyword>
<dbReference type="eggNOG" id="KOG1721">
    <property type="taxonomic scope" value="Eukaryota"/>
</dbReference>
<feature type="compositionally biased region" description="Polar residues" evidence="10">
    <location>
        <begin position="19"/>
        <end position="28"/>
    </location>
</feature>
<dbReference type="OrthoDB" id="6155966at2759"/>
<dbReference type="RefSeq" id="XP_001388010.2">
    <property type="nucleotide sequence ID" value="XM_001387973.1"/>
</dbReference>
<dbReference type="GO" id="GO:0005634">
    <property type="term" value="C:nucleus"/>
    <property type="evidence" value="ECO:0007669"/>
    <property type="project" value="UniProtKB-SubCell"/>
</dbReference>
<dbReference type="Pfam" id="PF00096">
    <property type="entry name" value="zf-C2H2"/>
    <property type="match status" value="1"/>
</dbReference>
<feature type="region of interest" description="Disordered" evidence="10">
    <location>
        <begin position="539"/>
        <end position="574"/>
    </location>
</feature>
<keyword evidence="3" id="KW-0479">Metal-binding</keyword>
<keyword evidence="2" id="KW-0678">Repressor</keyword>
<keyword evidence="6" id="KW-0862">Zinc</keyword>
<dbReference type="InterPro" id="IPR036236">
    <property type="entry name" value="Znf_C2H2_sf"/>
</dbReference>
<dbReference type="PANTHER" id="PTHR47257:SF1">
    <property type="entry name" value="PH-RESPONSE TRANSCRIPTION FACTOR PACC_RIM101"/>
    <property type="match status" value="1"/>
</dbReference>
<keyword evidence="5 9" id="KW-0863">Zinc-finger</keyword>
<evidence type="ECO:0000256" key="9">
    <source>
        <dbReference type="PROSITE-ProRule" id="PRU00042"/>
    </source>
</evidence>
<dbReference type="KEGG" id="pic:PICST_34444"/>
<comment type="subcellular location">
    <subcellularLocation>
        <location evidence="1">Nucleus</location>
    </subcellularLocation>
</comment>
<protein>
    <submittedName>
        <fullName evidence="12">pH-response transcription factor pacC/RIM101-like protein</fullName>
    </submittedName>
</protein>
<dbReference type="SUPFAM" id="SSF57667">
    <property type="entry name" value="beta-beta-alpha zinc fingers"/>
    <property type="match status" value="2"/>
</dbReference>
<dbReference type="AlphaFoldDB" id="A3GGV0"/>
<dbReference type="GO" id="GO:0045944">
    <property type="term" value="P:positive regulation of transcription by RNA polymerase II"/>
    <property type="evidence" value="ECO:0007669"/>
    <property type="project" value="TreeGrafter"/>
</dbReference>
<dbReference type="PROSITE" id="PS00028">
    <property type="entry name" value="ZINC_FINGER_C2H2_1"/>
    <property type="match status" value="2"/>
</dbReference>
<evidence type="ECO:0000256" key="2">
    <source>
        <dbReference type="ARBA" id="ARBA00022491"/>
    </source>
</evidence>
<evidence type="ECO:0000313" key="13">
    <source>
        <dbReference type="Proteomes" id="UP000002258"/>
    </source>
</evidence>
<feature type="compositionally biased region" description="Acidic residues" evidence="10">
    <location>
        <begin position="543"/>
        <end position="559"/>
    </location>
</feature>
<dbReference type="PROSITE" id="PS50157">
    <property type="entry name" value="ZINC_FINGER_C2H2_2"/>
    <property type="match status" value="3"/>
</dbReference>
<proteinExistence type="inferred from homology"/>
<dbReference type="GeneID" id="4851499"/>
<keyword evidence="4" id="KW-0677">Repeat</keyword>
<dbReference type="InterPro" id="IPR013087">
    <property type="entry name" value="Znf_C2H2_type"/>
</dbReference>
<feature type="compositionally biased region" description="Polar residues" evidence="10">
    <location>
        <begin position="101"/>
        <end position="110"/>
    </location>
</feature>
<feature type="region of interest" description="Disordered" evidence="10">
    <location>
        <begin position="421"/>
        <end position="440"/>
    </location>
</feature>
<organism evidence="12 13">
    <name type="scientific">Scheffersomyces stipitis (strain ATCC 58785 / CBS 6054 / NBRC 10063 / NRRL Y-11545)</name>
    <name type="common">Yeast</name>
    <name type="synonym">Pichia stipitis</name>
    <dbReference type="NCBI Taxonomy" id="322104"/>
    <lineage>
        <taxon>Eukaryota</taxon>
        <taxon>Fungi</taxon>
        <taxon>Dikarya</taxon>
        <taxon>Ascomycota</taxon>
        <taxon>Saccharomycotina</taxon>
        <taxon>Pichiomycetes</taxon>
        <taxon>Debaryomycetaceae</taxon>
        <taxon>Scheffersomyces</taxon>
    </lineage>
</organism>
<evidence type="ECO:0000256" key="6">
    <source>
        <dbReference type="ARBA" id="ARBA00022833"/>
    </source>
</evidence>
<comment type="similarity">
    <text evidence="8">Belongs to the pacC/RIM101 family.</text>
</comment>